<protein>
    <submittedName>
        <fullName evidence="22">Uncharacterized protein</fullName>
    </submittedName>
</protein>
<name>A0A654FRZ1_ARATH</name>
<dbReference type="PANTHER" id="PTHR27002">
    <property type="entry name" value="RECEPTOR-LIKE SERINE/THREONINE-PROTEIN KINASE SD1-8"/>
    <property type="match status" value="1"/>
</dbReference>
<dbReference type="GO" id="GO:0006979">
    <property type="term" value="P:response to oxidative stress"/>
    <property type="evidence" value="ECO:0007669"/>
    <property type="project" value="UniProtKB-ARBA"/>
</dbReference>
<dbReference type="Proteomes" id="UP000426265">
    <property type="component" value="Unassembled WGS sequence"/>
</dbReference>
<keyword evidence="8 17" id="KW-0547">Nucleotide-binding</keyword>
<dbReference type="ExpressionAtlas" id="A0A654FRZ1">
    <property type="expression patterns" value="baseline and differential"/>
</dbReference>
<dbReference type="Gene3D" id="3.30.430.20">
    <property type="entry name" value="Gnk2 domain, C-X8-C-X2-C motif"/>
    <property type="match status" value="2"/>
</dbReference>
<evidence type="ECO:0000259" key="20">
    <source>
        <dbReference type="PROSITE" id="PS50011"/>
    </source>
</evidence>
<dbReference type="GO" id="GO:0005524">
    <property type="term" value="F:ATP binding"/>
    <property type="evidence" value="ECO:0007669"/>
    <property type="project" value="UniProtKB-UniRule"/>
</dbReference>
<dbReference type="Gene3D" id="1.10.510.10">
    <property type="entry name" value="Transferase(Phosphotransferase) domain 1"/>
    <property type="match status" value="1"/>
</dbReference>
<dbReference type="Gene3D" id="3.30.200.20">
    <property type="entry name" value="Phosphorylase Kinase, domain 1"/>
    <property type="match status" value="1"/>
</dbReference>
<keyword evidence="7" id="KW-0677">Repeat</keyword>
<dbReference type="PROSITE" id="PS00107">
    <property type="entry name" value="PROTEIN_KINASE_ATP"/>
    <property type="match status" value="1"/>
</dbReference>
<feature type="signal peptide" evidence="19">
    <location>
        <begin position="1"/>
        <end position="20"/>
    </location>
</feature>
<dbReference type="PROSITE" id="PS50011">
    <property type="entry name" value="PROTEIN_KINASE_DOM"/>
    <property type="match status" value="1"/>
</dbReference>
<dbReference type="InterPro" id="IPR038408">
    <property type="entry name" value="GNK2_sf"/>
</dbReference>
<dbReference type="FunFam" id="3.30.430.20:FF:000002">
    <property type="entry name" value="Cysteine-rich receptor-like protein kinase 10"/>
    <property type="match status" value="1"/>
</dbReference>
<dbReference type="InterPro" id="IPR011009">
    <property type="entry name" value="Kinase-like_dom_sf"/>
</dbReference>
<dbReference type="Pfam" id="PF07714">
    <property type="entry name" value="PK_Tyr_Ser-Thr"/>
    <property type="match status" value="1"/>
</dbReference>
<keyword evidence="12 18" id="KW-0472">Membrane</keyword>
<evidence type="ECO:0000256" key="5">
    <source>
        <dbReference type="ARBA" id="ARBA00022692"/>
    </source>
</evidence>
<keyword evidence="10 17" id="KW-0067">ATP-binding</keyword>
<evidence type="ECO:0000256" key="12">
    <source>
        <dbReference type="ARBA" id="ARBA00023136"/>
    </source>
</evidence>
<dbReference type="CDD" id="cd23509">
    <property type="entry name" value="Gnk2-like"/>
    <property type="match status" value="2"/>
</dbReference>
<evidence type="ECO:0000313" key="22">
    <source>
        <dbReference type="EMBL" id="VYS63637.1"/>
    </source>
</evidence>
<evidence type="ECO:0000313" key="23">
    <source>
        <dbReference type="Proteomes" id="UP000426265"/>
    </source>
</evidence>
<keyword evidence="5 18" id="KW-0812">Transmembrane</keyword>
<dbReference type="PANTHER" id="PTHR27002:SF1001">
    <property type="entry name" value="CYSTEINE-RICH RECEPTOR-LIKE PROTEIN KINASE 10-RELATED"/>
    <property type="match status" value="1"/>
</dbReference>
<dbReference type="GO" id="GO:0016020">
    <property type="term" value="C:membrane"/>
    <property type="evidence" value="ECO:0007669"/>
    <property type="project" value="UniProtKB-SubCell"/>
</dbReference>
<organism evidence="22 23">
    <name type="scientific">Arabidopsis thaliana</name>
    <name type="common">Mouse-ear cress</name>
    <dbReference type="NCBI Taxonomy" id="3702"/>
    <lineage>
        <taxon>Eukaryota</taxon>
        <taxon>Viridiplantae</taxon>
        <taxon>Streptophyta</taxon>
        <taxon>Embryophyta</taxon>
        <taxon>Tracheophyta</taxon>
        <taxon>Spermatophyta</taxon>
        <taxon>Magnoliopsida</taxon>
        <taxon>eudicotyledons</taxon>
        <taxon>Gunneridae</taxon>
        <taxon>Pentapetalae</taxon>
        <taxon>rosids</taxon>
        <taxon>malvids</taxon>
        <taxon>Brassicales</taxon>
        <taxon>Brassicaceae</taxon>
        <taxon>Camelineae</taxon>
        <taxon>Arabidopsis</taxon>
    </lineage>
</organism>
<feature type="domain" description="Gnk2-homologous" evidence="21">
    <location>
        <begin position="25"/>
        <end position="129"/>
    </location>
</feature>
<feature type="domain" description="Protein kinase" evidence="20">
    <location>
        <begin position="337"/>
        <end position="623"/>
    </location>
</feature>
<keyword evidence="11 18" id="KW-1133">Transmembrane helix</keyword>
<dbReference type="EMBL" id="CACRSJ010000109">
    <property type="protein sequence ID" value="VYS63637.1"/>
    <property type="molecule type" value="Genomic_DNA"/>
</dbReference>
<dbReference type="PROSITE" id="PS00108">
    <property type="entry name" value="PROTEIN_KINASE_ST"/>
    <property type="match status" value="1"/>
</dbReference>
<reference evidence="22 23" key="1">
    <citation type="submission" date="2019-11" db="EMBL/GenBank/DDBJ databases">
        <authorList>
            <person name="Jiao W.-B."/>
            <person name="Schneeberger K."/>
        </authorList>
    </citation>
    <scope>NUCLEOTIDE SEQUENCE [LARGE SCALE GENOMIC DNA]</scope>
    <source>
        <strain evidence="23">cv. An-1</strain>
    </source>
</reference>
<evidence type="ECO:0000256" key="2">
    <source>
        <dbReference type="ARBA" id="ARBA00022527"/>
    </source>
</evidence>
<comment type="catalytic activity">
    <reaction evidence="16">
        <text>L-threonyl-[protein] + ATP = O-phospho-L-threonyl-[protein] + ADP + H(+)</text>
        <dbReference type="Rhea" id="RHEA:46608"/>
        <dbReference type="Rhea" id="RHEA-COMP:11060"/>
        <dbReference type="Rhea" id="RHEA-COMP:11605"/>
        <dbReference type="ChEBI" id="CHEBI:15378"/>
        <dbReference type="ChEBI" id="CHEBI:30013"/>
        <dbReference type="ChEBI" id="CHEBI:30616"/>
        <dbReference type="ChEBI" id="CHEBI:61977"/>
        <dbReference type="ChEBI" id="CHEBI:456216"/>
    </reaction>
</comment>
<keyword evidence="9" id="KW-0418">Kinase</keyword>
<comment type="subcellular location">
    <subcellularLocation>
        <location evidence="1">Membrane</location>
        <topology evidence="1">Single-pass membrane protein</topology>
    </subcellularLocation>
</comment>
<accession>A0A654FRZ1</accession>
<dbReference type="InterPro" id="IPR001245">
    <property type="entry name" value="Ser-Thr/Tyr_kinase_cat_dom"/>
</dbReference>
<dbReference type="Pfam" id="PF01657">
    <property type="entry name" value="Stress-antifung"/>
    <property type="match status" value="2"/>
</dbReference>
<evidence type="ECO:0000256" key="8">
    <source>
        <dbReference type="ARBA" id="ARBA00022741"/>
    </source>
</evidence>
<dbReference type="GO" id="GO:0004674">
    <property type="term" value="F:protein serine/threonine kinase activity"/>
    <property type="evidence" value="ECO:0007669"/>
    <property type="project" value="UniProtKB-KW"/>
</dbReference>
<evidence type="ECO:0000256" key="1">
    <source>
        <dbReference type="ARBA" id="ARBA00004167"/>
    </source>
</evidence>
<sequence>MSYGASFIFLFFFLTSFTASVENVFYIKHICPNTTTYSRNSPYLTNLRTLLSSLSAPNASYSTGFQSARAGQAPDRVTGLFLCRGDVSPEVCRNCVAFSINDTLVQCASERKSVFYYDECMLRYSDQNILSTLAYDGAWIRMNGNISIDQNQMNRFKDFVSSTMNQAAVKAASSPRKFYTVKATWTALQTLYGLVQCTPDLTRQDCFSCLESSIKLMPLYKTGGRTLYSSCNSRYELFAFYNETTVRTQQAPPPLPPSSTPLVTSPSLPGKSWNSNVLVVAIVLTILVAALLLIAGYCFAKRVKNSSDNAPAFDGDDITTESLQLDYRMIRAATNKFSENNKIGQGGFGEVYKGTFSNGTEVAVKRLSKSSGQGDTEFKNEVVVVAKLQHRNLVRLLGFSIGGGERILVYEYMPNKSLDYFLFDPAKQNQLDWTRRYKVIGGIARGILYLHQDSRLTIIHRDLKASNILLDADMNPKLADFGLARIFGMDQTQENTSRIVGTFGYMAPEYAIHGQFSVKSDVYSFGVLVLEIISGKKNNSFYETDGAHDLVTHAWRLWSNGTALDLVDPIIIDNCQKSEVVRCIHICLLCVQEDPAERPILSTIFMMLTSNTVTLPVPLQPGFPVQS</sequence>
<dbReference type="CDD" id="cd14066">
    <property type="entry name" value="STKc_IRAK"/>
    <property type="match status" value="1"/>
</dbReference>
<dbReference type="FunFam" id="1.10.510.10:FF:000129">
    <property type="entry name" value="cysteine-rich receptor-like protein kinase 10"/>
    <property type="match status" value="1"/>
</dbReference>
<proteinExistence type="predicted"/>
<comment type="catalytic activity">
    <reaction evidence="15">
        <text>L-seryl-[protein] + ATP = O-phospho-L-seryl-[protein] + ADP + H(+)</text>
        <dbReference type="Rhea" id="RHEA:17989"/>
        <dbReference type="Rhea" id="RHEA-COMP:9863"/>
        <dbReference type="Rhea" id="RHEA-COMP:11604"/>
        <dbReference type="ChEBI" id="CHEBI:15378"/>
        <dbReference type="ChEBI" id="CHEBI:29999"/>
        <dbReference type="ChEBI" id="CHEBI:30616"/>
        <dbReference type="ChEBI" id="CHEBI:83421"/>
        <dbReference type="ChEBI" id="CHEBI:456216"/>
    </reaction>
</comment>
<evidence type="ECO:0000259" key="21">
    <source>
        <dbReference type="PROSITE" id="PS51473"/>
    </source>
</evidence>
<evidence type="ECO:0000256" key="7">
    <source>
        <dbReference type="ARBA" id="ARBA00022737"/>
    </source>
</evidence>
<dbReference type="InterPro" id="IPR017441">
    <property type="entry name" value="Protein_kinase_ATP_BS"/>
</dbReference>
<evidence type="ECO:0000256" key="10">
    <source>
        <dbReference type="ARBA" id="ARBA00022840"/>
    </source>
</evidence>
<evidence type="ECO:0000256" key="15">
    <source>
        <dbReference type="ARBA" id="ARBA00047558"/>
    </source>
</evidence>
<evidence type="ECO:0000256" key="16">
    <source>
        <dbReference type="ARBA" id="ARBA00047951"/>
    </source>
</evidence>
<dbReference type="AlphaFoldDB" id="A0A654FRZ1"/>
<keyword evidence="4" id="KW-0808">Transferase</keyword>
<keyword evidence="14" id="KW-0325">Glycoprotein</keyword>
<evidence type="ECO:0000256" key="19">
    <source>
        <dbReference type="SAM" id="SignalP"/>
    </source>
</evidence>
<dbReference type="SMART" id="SM00220">
    <property type="entry name" value="S_TKc"/>
    <property type="match status" value="1"/>
</dbReference>
<feature type="domain" description="Gnk2-homologous" evidence="21">
    <location>
        <begin position="136"/>
        <end position="240"/>
    </location>
</feature>
<dbReference type="PROSITE" id="PS51473">
    <property type="entry name" value="GNK2"/>
    <property type="match status" value="2"/>
</dbReference>
<keyword evidence="3" id="KW-0597">Phosphoprotein</keyword>
<dbReference type="InterPro" id="IPR002902">
    <property type="entry name" value="GNK2"/>
</dbReference>
<evidence type="ECO:0000256" key="3">
    <source>
        <dbReference type="ARBA" id="ARBA00022553"/>
    </source>
</evidence>
<dbReference type="InterPro" id="IPR008271">
    <property type="entry name" value="Ser/Thr_kinase_AS"/>
</dbReference>
<dbReference type="FunFam" id="3.30.430.20:FF:000003">
    <property type="entry name" value="Cysteine-rich RLK (RECEPTOR-like protein kinase) 10"/>
    <property type="match status" value="1"/>
</dbReference>
<evidence type="ECO:0000256" key="17">
    <source>
        <dbReference type="PROSITE-ProRule" id="PRU10141"/>
    </source>
</evidence>
<dbReference type="FunFam" id="3.30.200.20:FF:000142">
    <property type="entry name" value="Cysteine-rich receptor-like protein kinase 10"/>
    <property type="match status" value="1"/>
</dbReference>
<evidence type="ECO:0000256" key="11">
    <source>
        <dbReference type="ARBA" id="ARBA00022989"/>
    </source>
</evidence>
<evidence type="ECO:0000256" key="9">
    <source>
        <dbReference type="ARBA" id="ARBA00022777"/>
    </source>
</evidence>
<feature type="transmembrane region" description="Helical" evidence="18">
    <location>
        <begin position="277"/>
        <end position="300"/>
    </location>
</feature>
<evidence type="ECO:0000256" key="14">
    <source>
        <dbReference type="ARBA" id="ARBA00023180"/>
    </source>
</evidence>
<feature type="chain" id="PRO_5025031231" evidence="19">
    <location>
        <begin position="21"/>
        <end position="627"/>
    </location>
</feature>
<keyword evidence="2" id="KW-0723">Serine/threonine-protein kinase</keyword>
<gene>
    <name evidence="22" type="ORF">AN1_LOCUS19052</name>
</gene>
<evidence type="ECO:0000256" key="4">
    <source>
        <dbReference type="ARBA" id="ARBA00022679"/>
    </source>
</evidence>
<dbReference type="InterPro" id="IPR000719">
    <property type="entry name" value="Prot_kinase_dom"/>
</dbReference>
<evidence type="ECO:0000256" key="18">
    <source>
        <dbReference type="SAM" id="Phobius"/>
    </source>
</evidence>
<evidence type="ECO:0000256" key="13">
    <source>
        <dbReference type="ARBA" id="ARBA00023170"/>
    </source>
</evidence>
<keyword evidence="13" id="KW-0675">Receptor</keyword>
<feature type="binding site" evidence="17">
    <location>
        <position position="365"/>
    </location>
    <ligand>
        <name>ATP</name>
        <dbReference type="ChEBI" id="CHEBI:30616"/>
    </ligand>
</feature>
<evidence type="ECO:0000256" key="6">
    <source>
        <dbReference type="ARBA" id="ARBA00022729"/>
    </source>
</evidence>
<keyword evidence="6 19" id="KW-0732">Signal</keyword>
<dbReference type="SUPFAM" id="SSF56112">
    <property type="entry name" value="Protein kinase-like (PK-like)"/>
    <property type="match status" value="1"/>
</dbReference>